<name>A0A150LX53_9BACL</name>
<sequence>MTVVNIDILHSMVFKMQLILTKHITINSVLQQMNRFK</sequence>
<comment type="caution">
    <text evidence="1">The sequence shown here is derived from an EMBL/GenBank/DDBJ whole genome shotgun (WGS) entry which is preliminary data.</text>
</comment>
<accession>A0A150LX53</accession>
<evidence type="ECO:0000313" key="1">
    <source>
        <dbReference type="EMBL" id="KYD16522.1"/>
    </source>
</evidence>
<reference evidence="1 2" key="1">
    <citation type="submission" date="2016-01" db="EMBL/GenBank/DDBJ databases">
        <title>Draft Genome Sequences of Seven Thermophilic Sporeformers Isolated from Foods.</title>
        <authorList>
            <person name="Berendsen E.M."/>
            <person name="Wells-Bennik M.H."/>
            <person name="Krawcyk A.O."/>
            <person name="De Jong A."/>
            <person name="Holsappel S."/>
            <person name="Eijlander R.T."/>
            <person name="Kuipers O.P."/>
        </authorList>
    </citation>
    <scope>NUCLEOTIDE SEQUENCE [LARGE SCALE GENOMIC DNA]</scope>
    <source>
        <strain evidence="1 2">B4119</strain>
    </source>
</reference>
<gene>
    <name evidence="1" type="ORF">B4119_1936</name>
</gene>
<dbReference type="AlphaFoldDB" id="A0A150LX53"/>
<dbReference type="EMBL" id="LQYS01000032">
    <property type="protein sequence ID" value="KYD16522.1"/>
    <property type="molecule type" value="Genomic_DNA"/>
</dbReference>
<protein>
    <submittedName>
        <fullName evidence="1">Uncharacterized protein</fullName>
    </submittedName>
</protein>
<proteinExistence type="predicted"/>
<dbReference type="Proteomes" id="UP000075455">
    <property type="component" value="Unassembled WGS sequence"/>
</dbReference>
<organism evidence="1 2">
    <name type="scientific">Saccharococcus caldoxylosilyticus</name>
    <dbReference type="NCBI Taxonomy" id="81408"/>
    <lineage>
        <taxon>Bacteria</taxon>
        <taxon>Bacillati</taxon>
        <taxon>Bacillota</taxon>
        <taxon>Bacilli</taxon>
        <taxon>Bacillales</taxon>
        <taxon>Anoxybacillaceae</taxon>
        <taxon>Saccharococcus</taxon>
    </lineage>
</organism>
<evidence type="ECO:0000313" key="2">
    <source>
        <dbReference type="Proteomes" id="UP000075455"/>
    </source>
</evidence>